<dbReference type="PANTHER" id="PTHR13218:SF8">
    <property type="entry name" value="TRANSCRIPTION INITIATION FACTOR TFIID SUBUNIT 11"/>
    <property type="match status" value="1"/>
</dbReference>
<dbReference type="InterPro" id="IPR009072">
    <property type="entry name" value="Histone-fold"/>
</dbReference>
<dbReference type="AlphaFoldDB" id="A0A5J5B394"/>
<dbReference type="CDD" id="cd08048">
    <property type="entry name" value="HFD_TAF11"/>
    <property type="match status" value="1"/>
</dbReference>
<evidence type="ECO:0000256" key="4">
    <source>
        <dbReference type="ARBA" id="ARBA00023163"/>
    </source>
</evidence>
<accession>A0A5J5B394</accession>
<dbReference type="GO" id="GO:0016251">
    <property type="term" value="F:RNA polymerase II general transcription initiation factor activity"/>
    <property type="evidence" value="ECO:0007669"/>
    <property type="project" value="TreeGrafter"/>
</dbReference>
<dbReference type="GO" id="GO:0046982">
    <property type="term" value="F:protein heterodimerization activity"/>
    <property type="evidence" value="ECO:0007669"/>
    <property type="project" value="InterPro"/>
</dbReference>
<feature type="domain" description="TAFII28-like protein" evidence="6">
    <location>
        <begin position="23"/>
        <end position="88"/>
    </location>
</feature>
<dbReference type="EMBL" id="CM018039">
    <property type="protein sequence ID" value="KAA8537149.1"/>
    <property type="molecule type" value="Genomic_DNA"/>
</dbReference>
<evidence type="ECO:0000259" key="6">
    <source>
        <dbReference type="Pfam" id="PF04719"/>
    </source>
</evidence>
<evidence type="ECO:0000313" key="7">
    <source>
        <dbReference type="EMBL" id="KAA8537149.1"/>
    </source>
</evidence>
<dbReference type="SUPFAM" id="SSF47113">
    <property type="entry name" value="Histone-fold"/>
    <property type="match status" value="1"/>
</dbReference>
<keyword evidence="8" id="KW-1185">Reference proteome</keyword>
<evidence type="ECO:0000256" key="2">
    <source>
        <dbReference type="ARBA" id="ARBA00009788"/>
    </source>
</evidence>
<dbReference type="GO" id="GO:0005669">
    <property type="term" value="C:transcription factor TFIID complex"/>
    <property type="evidence" value="ECO:0007669"/>
    <property type="project" value="InterPro"/>
</dbReference>
<reference evidence="7 8" key="1">
    <citation type="submission" date="2019-09" db="EMBL/GenBank/DDBJ databases">
        <title>A chromosome-level genome assembly of the Chinese tupelo Nyssa sinensis.</title>
        <authorList>
            <person name="Yang X."/>
            <person name="Kang M."/>
            <person name="Yang Y."/>
            <person name="Xiong H."/>
            <person name="Wang M."/>
            <person name="Zhang Z."/>
            <person name="Wang Z."/>
            <person name="Wu H."/>
            <person name="Ma T."/>
            <person name="Liu J."/>
            <person name="Xi Z."/>
        </authorList>
    </citation>
    <scope>NUCLEOTIDE SEQUENCE [LARGE SCALE GENOMIC DNA]</scope>
    <source>
        <strain evidence="7">J267</strain>
        <tissue evidence="7">Leaf</tissue>
    </source>
</reference>
<proteinExistence type="inferred from homology"/>
<evidence type="ECO:0000313" key="8">
    <source>
        <dbReference type="Proteomes" id="UP000325577"/>
    </source>
</evidence>
<comment type="subcellular location">
    <subcellularLocation>
        <location evidence="1">Nucleus</location>
    </subcellularLocation>
</comment>
<gene>
    <name evidence="7" type="ORF">F0562_029625</name>
</gene>
<dbReference type="PANTHER" id="PTHR13218">
    <property type="entry name" value="TRANSCRIPTION INITIATION FACTOR TFIID SUBUNIT 11-RELATED"/>
    <property type="match status" value="1"/>
</dbReference>
<keyword evidence="5" id="KW-0539">Nucleus</keyword>
<dbReference type="OrthoDB" id="28335at2759"/>
<keyword evidence="4" id="KW-0804">Transcription</keyword>
<dbReference type="Pfam" id="PF04719">
    <property type="entry name" value="TAFII28"/>
    <property type="match status" value="1"/>
</dbReference>
<name>A0A5J5B394_9ASTE</name>
<evidence type="ECO:0000256" key="3">
    <source>
        <dbReference type="ARBA" id="ARBA00023015"/>
    </source>
</evidence>
<comment type="similarity">
    <text evidence="2">Belongs to the TAF11 family.</text>
</comment>
<dbReference type="GO" id="GO:0051123">
    <property type="term" value="P:RNA polymerase II preinitiation complex assembly"/>
    <property type="evidence" value="ECO:0007669"/>
    <property type="project" value="InterPro"/>
</dbReference>
<evidence type="ECO:0000256" key="1">
    <source>
        <dbReference type="ARBA" id="ARBA00004123"/>
    </source>
</evidence>
<dbReference type="Gene3D" id="1.10.20.10">
    <property type="entry name" value="Histone, subunit A"/>
    <property type="match status" value="1"/>
</dbReference>
<dbReference type="InterPro" id="IPR045127">
    <property type="entry name" value="TAF11-like"/>
</dbReference>
<dbReference type="Proteomes" id="UP000325577">
    <property type="component" value="Linkage Group LG16"/>
</dbReference>
<keyword evidence="3" id="KW-0805">Transcription regulation</keyword>
<organism evidence="7 8">
    <name type="scientific">Nyssa sinensis</name>
    <dbReference type="NCBI Taxonomy" id="561372"/>
    <lineage>
        <taxon>Eukaryota</taxon>
        <taxon>Viridiplantae</taxon>
        <taxon>Streptophyta</taxon>
        <taxon>Embryophyta</taxon>
        <taxon>Tracheophyta</taxon>
        <taxon>Spermatophyta</taxon>
        <taxon>Magnoliopsida</taxon>
        <taxon>eudicotyledons</taxon>
        <taxon>Gunneridae</taxon>
        <taxon>Pentapetalae</taxon>
        <taxon>asterids</taxon>
        <taxon>Cornales</taxon>
        <taxon>Nyssaceae</taxon>
        <taxon>Nyssa</taxon>
    </lineage>
</organism>
<dbReference type="InterPro" id="IPR006809">
    <property type="entry name" value="TAFII28_dom"/>
</dbReference>
<sequence>MDVELGKFPSSGDPDKMAKMQVILSQLIKEQMSRYESFRRSGFQKANMKMLLASITGSAKISVPVVSGITKMFVGELIETGTAICCQNNLGEFSQETLKPLV</sequence>
<protein>
    <recommendedName>
        <fullName evidence="6">TAFII28-like protein domain-containing protein</fullName>
    </recommendedName>
</protein>
<evidence type="ECO:0000256" key="5">
    <source>
        <dbReference type="ARBA" id="ARBA00023242"/>
    </source>
</evidence>